<dbReference type="PANTHER" id="PTHR21077:SF5">
    <property type="entry name" value="CROSSOVER JUNCTION ENDONUCLEASE MMS4"/>
    <property type="match status" value="1"/>
</dbReference>
<dbReference type="Proteomes" id="UP001249851">
    <property type="component" value="Unassembled WGS sequence"/>
</dbReference>
<keyword evidence="4" id="KW-0540">Nuclease</keyword>
<dbReference type="GO" id="GO:0006302">
    <property type="term" value="P:double-strand break repair"/>
    <property type="evidence" value="ECO:0007669"/>
    <property type="project" value="TreeGrafter"/>
</dbReference>
<comment type="cofactor">
    <cofactor evidence="1">
        <name>Mg(2+)</name>
        <dbReference type="ChEBI" id="CHEBI:18420"/>
    </cofactor>
</comment>
<protein>
    <submittedName>
        <fullName evidence="17">Crossover junction endonuclease EME1</fullName>
    </submittedName>
</protein>
<keyword evidence="14" id="KW-0175">Coiled coil</keyword>
<dbReference type="CDD" id="cd14376">
    <property type="entry name" value="CUE_AUP1_AMFR_like"/>
    <property type="match status" value="1"/>
</dbReference>
<evidence type="ECO:0000256" key="13">
    <source>
        <dbReference type="ARBA" id="ARBA00023254"/>
    </source>
</evidence>
<keyword evidence="11" id="KW-0234">DNA repair</keyword>
<keyword evidence="5" id="KW-0479">Metal-binding</keyword>
<keyword evidence="13" id="KW-0469">Meiosis</keyword>
<dbReference type="InterPro" id="IPR006166">
    <property type="entry name" value="ERCC4_domain"/>
</dbReference>
<dbReference type="GO" id="GO:0008821">
    <property type="term" value="F:crossover junction DNA endonuclease activity"/>
    <property type="evidence" value="ECO:0007669"/>
    <property type="project" value="TreeGrafter"/>
</dbReference>
<feature type="coiled-coil region" evidence="14">
    <location>
        <begin position="333"/>
        <end position="378"/>
    </location>
</feature>
<dbReference type="Pfam" id="PF21292">
    <property type="entry name" value="EME1-MUS81_C"/>
    <property type="match status" value="1"/>
</dbReference>
<evidence type="ECO:0000256" key="10">
    <source>
        <dbReference type="ARBA" id="ARBA00023172"/>
    </source>
</evidence>
<keyword evidence="9" id="KW-0460">Magnesium</keyword>
<organism evidence="17 18">
    <name type="scientific">Acropora cervicornis</name>
    <name type="common">Staghorn coral</name>
    <dbReference type="NCBI Taxonomy" id="6130"/>
    <lineage>
        <taxon>Eukaryota</taxon>
        <taxon>Metazoa</taxon>
        <taxon>Cnidaria</taxon>
        <taxon>Anthozoa</taxon>
        <taxon>Hexacorallia</taxon>
        <taxon>Scleractinia</taxon>
        <taxon>Astrocoeniina</taxon>
        <taxon>Acroporidae</taxon>
        <taxon>Acropora</taxon>
    </lineage>
</organism>
<evidence type="ECO:0000256" key="15">
    <source>
        <dbReference type="SAM" id="MobiDB-lite"/>
    </source>
</evidence>
<reference evidence="17" key="1">
    <citation type="journal article" date="2023" name="G3 (Bethesda)">
        <title>Whole genome assembly and annotation of the endangered Caribbean coral Acropora cervicornis.</title>
        <authorList>
            <person name="Selwyn J.D."/>
            <person name="Vollmer S.V."/>
        </authorList>
    </citation>
    <scope>NUCLEOTIDE SEQUENCE</scope>
    <source>
        <strain evidence="17">K2</strain>
    </source>
</reference>
<keyword evidence="12" id="KW-0539">Nucleus</keyword>
<dbReference type="Pfam" id="PF02732">
    <property type="entry name" value="ERCC4"/>
    <property type="match status" value="1"/>
</dbReference>
<evidence type="ECO:0000259" key="16">
    <source>
        <dbReference type="Pfam" id="PF02732"/>
    </source>
</evidence>
<evidence type="ECO:0000256" key="14">
    <source>
        <dbReference type="SAM" id="Coils"/>
    </source>
</evidence>
<feature type="region of interest" description="Disordered" evidence="15">
    <location>
        <begin position="57"/>
        <end position="170"/>
    </location>
</feature>
<dbReference type="GO" id="GO:0005634">
    <property type="term" value="C:nucleus"/>
    <property type="evidence" value="ECO:0007669"/>
    <property type="project" value="UniProtKB-SubCell"/>
</dbReference>
<evidence type="ECO:0000256" key="12">
    <source>
        <dbReference type="ARBA" id="ARBA00023242"/>
    </source>
</evidence>
<evidence type="ECO:0000256" key="2">
    <source>
        <dbReference type="ARBA" id="ARBA00004123"/>
    </source>
</evidence>
<dbReference type="AlphaFoldDB" id="A0AAD9VF90"/>
<dbReference type="GO" id="GO:0000712">
    <property type="term" value="P:resolution of meiotic recombination intermediates"/>
    <property type="evidence" value="ECO:0007669"/>
    <property type="project" value="TreeGrafter"/>
</dbReference>
<evidence type="ECO:0000256" key="6">
    <source>
        <dbReference type="ARBA" id="ARBA00022759"/>
    </source>
</evidence>
<feature type="compositionally biased region" description="Polar residues" evidence="15">
    <location>
        <begin position="132"/>
        <end position="164"/>
    </location>
</feature>
<dbReference type="PANTHER" id="PTHR21077">
    <property type="entry name" value="EME1 PROTEIN"/>
    <property type="match status" value="1"/>
</dbReference>
<reference evidence="17" key="2">
    <citation type="journal article" date="2023" name="Science">
        <title>Genomic signatures of disease resistance in endangered staghorn corals.</title>
        <authorList>
            <person name="Vollmer S.V."/>
            <person name="Selwyn J.D."/>
            <person name="Despard B.A."/>
            <person name="Roesel C.L."/>
        </authorList>
    </citation>
    <scope>NUCLEOTIDE SEQUENCE</scope>
    <source>
        <strain evidence="17">K2</strain>
    </source>
</reference>
<dbReference type="InterPro" id="IPR042530">
    <property type="entry name" value="EME1/EME2_C"/>
</dbReference>
<dbReference type="Gene3D" id="3.40.50.10130">
    <property type="match status" value="1"/>
</dbReference>
<evidence type="ECO:0000256" key="1">
    <source>
        <dbReference type="ARBA" id="ARBA00001946"/>
    </source>
</evidence>
<dbReference type="EMBL" id="JARQWQ010000005">
    <property type="protein sequence ID" value="KAK2571817.1"/>
    <property type="molecule type" value="Genomic_DNA"/>
</dbReference>
<keyword evidence="6 17" id="KW-0255">Endonuclease</keyword>
<comment type="caution">
    <text evidence="17">The sequence shown here is derived from an EMBL/GenBank/DDBJ whole genome shotgun (WGS) entry which is preliminary data.</text>
</comment>
<dbReference type="Gene3D" id="1.10.8.10">
    <property type="entry name" value="DNA helicase RuvA subunit, C-terminal domain"/>
    <property type="match status" value="1"/>
</dbReference>
<comment type="subcellular location">
    <subcellularLocation>
        <location evidence="2">Nucleus</location>
    </subcellularLocation>
</comment>
<keyword evidence="18" id="KW-1185">Reference proteome</keyword>
<feature type="compositionally biased region" description="Polar residues" evidence="15">
    <location>
        <begin position="274"/>
        <end position="299"/>
    </location>
</feature>
<evidence type="ECO:0000313" key="17">
    <source>
        <dbReference type="EMBL" id="KAK2571817.1"/>
    </source>
</evidence>
<keyword evidence="10" id="KW-0233">DNA recombination</keyword>
<dbReference type="InterPro" id="IPR033310">
    <property type="entry name" value="Mms4/EME1/EME2"/>
</dbReference>
<feature type="region of interest" description="Disordered" evidence="15">
    <location>
        <begin position="272"/>
        <end position="305"/>
    </location>
</feature>
<feature type="region of interest" description="Disordered" evidence="15">
    <location>
        <begin position="537"/>
        <end position="559"/>
    </location>
</feature>
<keyword evidence="7" id="KW-0227">DNA damage</keyword>
<gene>
    <name evidence="17" type="ORF">P5673_003220</name>
</gene>
<name>A0AAD9VF90_ACRCE</name>
<sequence length="716" mass="80252">MATINVRGSTLLPAGCSPQKVPQFMINEVLAICPHVNPKDVAKDLVITGSTTRTINRILDGQDTPPDELAISDDEVEEDKVSLHRNSVPLTNKNQSQESDSSETEIETDSDDEDESRSLFTALKNRLHSRDSNNTSTKPSKIQIDSSGTSCKPIASLSTKNSHSGKVKETSSIIDISFSDNSDDDDLCLQEKYNSAVSKKSLYSSNHTKGLDCIIVLESNEMQTCGSQRTKEKTQNVDLFQRKEADFMDSLQSDKETDHNKDIDDFPCMLPISNVPSETQSSGISQSGLSKNVSASSSDSLDDNCAEIPAKRKKRTAEEILSQKNEVLRRKQARKCELQAKKEAREKEKQERQLAREQMKIKRDKEKLLKKAETLNQKSECLDGCIKQIVVCIDRDILHGEQLSDENTLLQKLELLGAGHEIITQLIPCSVTWKRVNVEHTVDDTLQVLTKTSYVEERHTIVRLPAMKFVEMVSRFSQEMQNSCISTIDDNESLVNYCERVLQIYAEKVVTLVIMGLEQYFKNVKFTNQRQFRNGVLGPSSSVTEKPRGKGRKKGPEPSVVVSRVDVEEALVDLQFCQPNCRVRMCETEEEFAEMLSMFTKAVAEAPYKKKQPDILSFCVEGGEKGSVKVSKDGSGLKRVWLQHFQQFRNVSSDMASAIVTAYYRCNSKEAAARLLQDIVVRRGAGVLATSRRIGPELSRRVHMLFTCDNGDLPLK</sequence>
<feature type="domain" description="ERCC4" evidence="16">
    <location>
        <begin position="409"/>
        <end position="598"/>
    </location>
</feature>
<dbReference type="GO" id="GO:0003677">
    <property type="term" value="F:DNA binding"/>
    <property type="evidence" value="ECO:0007669"/>
    <property type="project" value="InterPro"/>
</dbReference>
<evidence type="ECO:0000313" key="18">
    <source>
        <dbReference type="Proteomes" id="UP001249851"/>
    </source>
</evidence>
<dbReference type="GO" id="GO:0048476">
    <property type="term" value="C:Holliday junction resolvase complex"/>
    <property type="evidence" value="ECO:0007669"/>
    <property type="project" value="InterPro"/>
</dbReference>
<evidence type="ECO:0000256" key="9">
    <source>
        <dbReference type="ARBA" id="ARBA00022842"/>
    </source>
</evidence>
<proteinExistence type="inferred from homology"/>
<comment type="similarity">
    <text evidence="3">Belongs to the EME1/MMS4 family.</text>
</comment>
<evidence type="ECO:0000256" key="5">
    <source>
        <dbReference type="ARBA" id="ARBA00022723"/>
    </source>
</evidence>
<keyword evidence="8" id="KW-0378">Hydrolase</keyword>
<evidence type="ECO:0000256" key="11">
    <source>
        <dbReference type="ARBA" id="ARBA00023204"/>
    </source>
</evidence>
<feature type="compositionally biased region" description="Acidic residues" evidence="15">
    <location>
        <begin position="100"/>
        <end position="115"/>
    </location>
</feature>
<dbReference type="Gene3D" id="1.10.150.670">
    <property type="entry name" value="Crossover junction endonuclease EME1, DNA-binding domain"/>
    <property type="match status" value="1"/>
</dbReference>
<evidence type="ECO:0000256" key="8">
    <source>
        <dbReference type="ARBA" id="ARBA00022801"/>
    </source>
</evidence>
<accession>A0AAD9VF90</accession>
<feature type="compositionally biased region" description="Polar residues" evidence="15">
    <location>
        <begin position="84"/>
        <end position="94"/>
    </location>
</feature>
<dbReference type="GO" id="GO:0031297">
    <property type="term" value="P:replication fork processing"/>
    <property type="evidence" value="ECO:0007669"/>
    <property type="project" value="TreeGrafter"/>
</dbReference>
<dbReference type="GO" id="GO:0031573">
    <property type="term" value="P:mitotic intra-S DNA damage checkpoint signaling"/>
    <property type="evidence" value="ECO:0007669"/>
    <property type="project" value="TreeGrafter"/>
</dbReference>
<dbReference type="GO" id="GO:0046872">
    <property type="term" value="F:metal ion binding"/>
    <property type="evidence" value="ECO:0007669"/>
    <property type="project" value="UniProtKB-KW"/>
</dbReference>
<evidence type="ECO:0000256" key="3">
    <source>
        <dbReference type="ARBA" id="ARBA00005313"/>
    </source>
</evidence>
<evidence type="ECO:0000256" key="7">
    <source>
        <dbReference type="ARBA" id="ARBA00022763"/>
    </source>
</evidence>
<evidence type="ECO:0000256" key="4">
    <source>
        <dbReference type="ARBA" id="ARBA00022722"/>
    </source>
</evidence>